<comment type="caution">
    <text evidence="2">The sequence shown here is derived from an EMBL/GenBank/DDBJ whole genome shotgun (WGS) entry which is preliminary data.</text>
</comment>
<sequence>MTTMASVFIGTLTLLTLAGAVAFLVHDERLGELFSGRYGHAKRVEAGALLVVLVFLLILVTWNLGFSQSVL</sequence>
<evidence type="ECO:0000313" key="2">
    <source>
        <dbReference type="EMBL" id="EDM81164.1"/>
    </source>
</evidence>
<feature type="transmembrane region" description="Helical" evidence="1">
    <location>
        <begin position="46"/>
        <end position="66"/>
    </location>
</feature>
<organism evidence="2 3">
    <name type="scientific">Plesiocystis pacifica SIR-1</name>
    <dbReference type="NCBI Taxonomy" id="391625"/>
    <lineage>
        <taxon>Bacteria</taxon>
        <taxon>Pseudomonadati</taxon>
        <taxon>Myxococcota</taxon>
        <taxon>Polyangia</taxon>
        <taxon>Nannocystales</taxon>
        <taxon>Nannocystaceae</taxon>
        <taxon>Plesiocystis</taxon>
    </lineage>
</organism>
<keyword evidence="1" id="KW-1133">Transmembrane helix</keyword>
<protein>
    <submittedName>
        <fullName evidence="2">Uncharacterized protein</fullName>
    </submittedName>
</protein>
<accession>A6FZ09</accession>
<gene>
    <name evidence="2" type="ORF">PPSIR1_30150</name>
</gene>
<keyword evidence="1" id="KW-0812">Transmembrane</keyword>
<evidence type="ECO:0000256" key="1">
    <source>
        <dbReference type="SAM" id="Phobius"/>
    </source>
</evidence>
<reference evidence="2 3" key="1">
    <citation type="submission" date="2007-06" db="EMBL/GenBank/DDBJ databases">
        <authorList>
            <person name="Shimkets L."/>
            <person name="Ferriera S."/>
            <person name="Johnson J."/>
            <person name="Kravitz S."/>
            <person name="Beeson K."/>
            <person name="Sutton G."/>
            <person name="Rogers Y.-H."/>
            <person name="Friedman R."/>
            <person name="Frazier M."/>
            <person name="Venter J.C."/>
        </authorList>
    </citation>
    <scope>NUCLEOTIDE SEQUENCE [LARGE SCALE GENOMIC DNA]</scope>
    <source>
        <strain evidence="2 3">SIR-1</strain>
    </source>
</reference>
<name>A6FZ09_9BACT</name>
<dbReference type="STRING" id="391625.PPSIR1_30150"/>
<dbReference type="Proteomes" id="UP000005801">
    <property type="component" value="Unassembled WGS sequence"/>
</dbReference>
<proteinExistence type="predicted"/>
<evidence type="ECO:0000313" key="3">
    <source>
        <dbReference type="Proteomes" id="UP000005801"/>
    </source>
</evidence>
<keyword evidence="3" id="KW-1185">Reference proteome</keyword>
<dbReference type="EMBL" id="ABCS01000005">
    <property type="protein sequence ID" value="EDM81164.1"/>
    <property type="molecule type" value="Genomic_DNA"/>
</dbReference>
<dbReference type="AlphaFoldDB" id="A6FZ09"/>
<keyword evidence="1" id="KW-0472">Membrane</keyword>